<dbReference type="Gene3D" id="2.60.120.10">
    <property type="entry name" value="Jelly Rolls"/>
    <property type="match status" value="1"/>
</dbReference>
<dbReference type="Pfam" id="PF09313">
    <property type="entry name" value="TehB-like"/>
    <property type="match status" value="1"/>
</dbReference>
<dbReference type="InterPro" id="IPR015392">
    <property type="entry name" value="TehB/YeaR-like_dom"/>
</dbReference>
<gene>
    <name evidence="2" type="ORF">EBF16_00335</name>
</gene>
<keyword evidence="2" id="KW-0614">Plasmid</keyword>
<evidence type="ECO:0000259" key="1">
    <source>
        <dbReference type="Pfam" id="PF09313"/>
    </source>
</evidence>
<evidence type="ECO:0000313" key="2">
    <source>
        <dbReference type="EMBL" id="AYO75497.1"/>
    </source>
</evidence>
<sequence>MQEVRPYASSPVFDQDTIPTALRARHDTKDGVWGLIRVIEGQLKLTYLDPPSEVLLDPSTPGIILPKQPHFVTPVSAVRMQVDFSDRPPTPGA</sequence>
<feature type="domain" description="TehB/YeaR-like" evidence="1">
    <location>
        <begin position="9"/>
        <end position="82"/>
    </location>
</feature>
<protein>
    <submittedName>
        <fullName evidence="2">DUF1971 domain-containing protein</fullName>
    </submittedName>
</protein>
<dbReference type="AlphaFoldDB" id="A0A3G2UJU4"/>
<organism evidence="2 3">
    <name type="scientific">Sphingobium yanoikuyae</name>
    <name type="common">Sphingomonas yanoikuyae</name>
    <dbReference type="NCBI Taxonomy" id="13690"/>
    <lineage>
        <taxon>Bacteria</taxon>
        <taxon>Pseudomonadati</taxon>
        <taxon>Pseudomonadota</taxon>
        <taxon>Alphaproteobacteria</taxon>
        <taxon>Sphingomonadales</taxon>
        <taxon>Sphingomonadaceae</taxon>
        <taxon>Sphingobium</taxon>
    </lineage>
</organism>
<name>A0A3G2UJU4_SPHYA</name>
<dbReference type="Proteomes" id="UP000280708">
    <property type="component" value="Plasmid pF1"/>
</dbReference>
<dbReference type="SUPFAM" id="SSF51197">
    <property type="entry name" value="Clavaminate synthase-like"/>
    <property type="match status" value="1"/>
</dbReference>
<accession>A0A3G2UJU4</accession>
<dbReference type="EMBL" id="CP033227">
    <property type="protein sequence ID" value="AYO75497.1"/>
    <property type="molecule type" value="Genomic_DNA"/>
</dbReference>
<geneLocation type="plasmid" evidence="3">
    <name>pf1</name>
</geneLocation>
<evidence type="ECO:0000313" key="3">
    <source>
        <dbReference type="Proteomes" id="UP000280708"/>
    </source>
</evidence>
<proteinExistence type="predicted"/>
<dbReference type="RefSeq" id="WP_122129079.1">
    <property type="nucleotide sequence ID" value="NZ_CP033227.1"/>
</dbReference>
<reference evidence="2 3" key="1">
    <citation type="submission" date="2018-10" db="EMBL/GenBank/DDBJ databases">
        <title>Characterization and genome analysis of a novel bacterium Sphingobium yanoikuyae SJTF8 capable of degrading PAHs.</title>
        <authorList>
            <person name="Yin C."/>
            <person name="Xiong W."/>
            <person name="Liang R."/>
        </authorList>
    </citation>
    <scope>NUCLEOTIDE SEQUENCE [LARGE SCALE GENOMIC DNA]</scope>
    <source>
        <strain evidence="2 3">SJTF8</strain>
        <plasmid evidence="3">pf1</plasmid>
    </source>
</reference>
<dbReference type="InterPro" id="IPR014710">
    <property type="entry name" value="RmlC-like_jellyroll"/>
</dbReference>